<accession>A0A3M8WLI9</accession>
<comment type="caution">
    <text evidence="2">The sequence shown here is derived from an EMBL/GenBank/DDBJ whole genome shotgun (WGS) entry which is preliminary data.</text>
</comment>
<reference evidence="2 3" key="1">
    <citation type="submission" date="2018-11" db="EMBL/GenBank/DDBJ databases">
        <title>The Potential of Streptomyces as Biocontrol Agents against the Tomato grey mould, Botrytis cinerea (Gray mold) Frontiers in Microbiology.</title>
        <authorList>
            <person name="Li D."/>
        </authorList>
    </citation>
    <scope>NUCLEOTIDE SEQUENCE [LARGE SCALE GENOMIC DNA]</scope>
    <source>
        <strain evidence="2 3">NEAU-LD23</strain>
    </source>
</reference>
<feature type="region of interest" description="Disordered" evidence="1">
    <location>
        <begin position="1"/>
        <end position="74"/>
    </location>
</feature>
<sequence>MPHPQSLRRLGSGAQGRPTPSPSGEERAPGVVMPHLQPLRRLGSGAQGGVMPHPQPLRRLRSGARGRSPGGGLG</sequence>
<name>A0A3M8WLI9_9ACTN</name>
<dbReference type="EMBL" id="RIBZ01000135">
    <property type="protein sequence ID" value="RNG30497.1"/>
    <property type="molecule type" value="Genomic_DNA"/>
</dbReference>
<evidence type="ECO:0000256" key="1">
    <source>
        <dbReference type="SAM" id="MobiDB-lite"/>
    </source>
</evidence>
<gene>
    <name evidence="2" type="ORF">EEJ42_10290</name>
</gene>
<keyword evidence="3" id="KW-1185">Reference proteome</keyword>
<proteinExistence type="predicted"/>
<organism evidence="2 3">
    <name type="scientific">Streptomyces botrytidirepellens</name>
    <dbReference type="NCBI Taxonomy" id="2486417"/>
    <lineage>
        <taxon>Bacteria</taxon>
        <taxon>Bacillati</taxon>
        <taxon>Actinomycetota</taxon>
        <taxon>Actinomycetes</taxon>
        <taxon>Kitasatosporales</taxon>
        <taxon>Streptomycetaceae</taxon>
        <taxon>Streptomyces</taxon>
    </lineage>
</organism>
<dbReference type="AlphaFoldDB" id="A0A3M8WLI9"/>
<evidence type="ECO:0000313" key="2">
    <source>
        <dbReference type="EMBL" id="RNG30497.1"/>
    </source>
</evidence>
<dbReference type="Proteomes" id="UP000275401">
    <property type="component" value="Unassembled WGS sequence"/>
</dbReference>
<evidence type="ECO:0000313" key="3">
    <source>
        <dbReference type="Proteomes" id="UP000275401"/>
    </source>
</evidence>
<feature type="non-terminal residue" evidence="2">
    <location>
        <position position="74"/>
    </location>
</feature>
<protein>
    <submittedName>
        <fullName evidence="2">Uncharacterized protein</fullName>
    </submittedName>
</protein>